<feature type="transmembrane region" description="Helical" evidence="1">
    <location>
        <begin position="314"/>
        <end position="337"/>
    </location>
</feature>
<evidence type="ECO:0000256" key="1">
    <source>
        <dbReference type="SAM" id="Phobius"/>
    </source>
</evidence>
<reference evidence="2 3" key="1">
    <citation type="submission" date="2024-08" db="EMBL/GenBank/DDBJ databases">
        <authorList>
            <person name="Cucini C."/>
            <person name="Frati F."/>
        </authorList>
    </citation>
    <scope>NUCLEOTIDE SEQUENCE [LARGE SCALE GENOMIC DNA]</scope>
</reference>
<proteinExistence type="predicted"/>
<accession>A0ABP1RIB8</accession>
<protein>
    <recommendedName>
        <fullName evidence="4">Odorant receptor</fullName>
    </recommendedName>
</protein>
<dbReference type="EMBL" id="CAXLJM020000075">
    <property type="protein sequence ID" value="CAL8128696.1"/>
    <property type="molecule type" value="Genomic_DNA"/>
</dbReference>
<evidence type="ECO:0000313" key="3">
    <source>
        <dbReference type="Proteomes" id="UP001642540"/>
    </source>
</evidence>
<feature type="transmembrane region" description="Helical" evidence="1">
    <location>
        <begin position="82"/>
        <end position="104"/>
    </location>
</feature>
<keyword evidence="3" id="KW-1185">Reference proteome</keyword>
<feature type="transmembrane region" description="Helical" evidence="1">
    <location>
        <begin position="285"/>
        <end position="308"/>
    </location>
</feature>
<gene>
    <name evidence="2" type="ORF">ODALV1_LOCUS22465</name>
</gene>
<keyword evidence="1" id="KW-1133">Transmembrane helix</keyword>
<comment type="caution">
    <text evidence="2">The sequence shown here is derived from an EMBL/GenBank/DDBJ whole genome shotgun (WGS) entry which is preliminary data.</text>
</comment>
<dbReference type="Proteomes" id="UP001642540">
    <property type="component" value="Unassembled WGS sequence"/>
</dbReference>
<organism evidence="2 3">
    <name type="scientific">Orchesella dallaii</name>
    <dbReference type="NCBI Taxonomy" id="48710"/>
    <lineage>
        <taxon>Eukaryota</taxon>
        <taxon>Metazoa</taxon>
        <taxon>Ecdysozoa</taxon>
        <taxon>Arthropoda</taxon>
        <taxon>Hexapoda</taxon>
        <taxon>Collembola</taxon>
        <taxon>Entomobryomorpha</taxon>
        <taxon>Entomobryoidea</taxon>
        <taxon>Orchesellidae</taxon>
        <taxon>Orchesellinae</taxon>
        <taxon>Orchesella</taxon>
    </lineage>
</organism>
<feature type="transmembrane region" description="Helical" evidence="1">
    <location>
        <begin position="228"/>
        <end position="250"/>
    </location>
</feature>
<feature type="transmembrane region" description="Helical" evidence="1">
    <location>
        <begin position="45"/>
        <end position="70"/>
    </location>
</feature>
<evidence type="ECO:0000313" key="2">
    <source>
        <dbReference type="EMBL" id="CAL8128696.1"/>
    </source>
</evidence>
<sequence length="406" mass="46568">MDAPLLLKAFELNEMLWRLPIYPKLFFEWNPKTLQYQTHSKPTHYLTYCLFFLCPQLQLLFMTLAQLLVILPNSHFGTTINWIIAMGMLQCNIFTLSINTFLFARRVEFIAFTNSLISHNFFKGHGVLKLREDPSTGLISCLKCLFKEVDKFIQRENSDTIGILLSMFALELVCICPLMAVCGIILSVYKEMDFDFAFYIWIYVIGTKPGTLFNLYRIITVYQHISEIIWTGSYIIVIALGLGHCTVSALQTIREISKENFPRAMKNYKTYVFLQQPGRSITSTLAFLLMGTGYTIIIIVLSITVIGFNILPIYVYWVAPVGSVALLLILVLGLPYATSCYTESLSILQGWNCKIMSKGRRKELKAMRPICFMFGSLKQVNNEAKTEYLTSIFDRTMDLIIFLDIK</sequence>
<evidence type="ECO:0008006" key="4">
    <source>
        <dbReference type="Google" id="ProtNLM"/>
    </source>
</evidence>
<keyword evidence="1" id="KW-0472">Membrane</keyword>
<feature type="transmembrane region" description="Helical" evidence="1">
    <location>
        <begin position="196"/>
        <end position="216"/>
    </location>
</feature>
<name>A0ABP1RIB8_9HEXA</name>
<keyword evidence="1" id="KW-0812">Transmembrane</keyword>
<feature type="transmembrane region" description="Helical" evidence="1">
    <location>
        <begin position="161"/>
        <end position="189"/>
    </location>
</feature>